<dbReference type="AlphaFoldDB" id="A0A8T3CPT0"/>
<dbReference type="Proteomes" id="UP000829720">
    <property type="component" value="Unassembled WGS sequence"/>
</dbReference>
<feature type="region of interest" description="Disordered" evidence="1">
    <location>
        <begin position="69"/>
        <end position="129"/>
    </location>
</feature>
<evidence type="ECO:0000313" key="3">
    <source>
        <dbReference type="Proteomes" id="UP000829720"/>
    </source>
</evidence>
<gene>
    <name evidence="2" type="ORF">AGOR_G00213690</name>
</gene>
<name>A0A8T3CPT0_9TELE</name>
<evidence type="ECO:0000313" key="2">
    <source>
        <dbReference type="EMBL" id="KAI1886406.1"/>
    </source>
</evidence>
<reference evidence="2" key="1">
    <citation type="submission" date="2021-01" db="EMBL/GenBank/DDBJ databases">
        <authorList>
            <person name="Zahm M."/>
            <person name="Roques C."/>
            <person name="Cabau C."/>
            <person name="Klopp C."/>
            <person name="Donnadieu C."/>
            <person name="Jouanno E."/>
            <person name="Lampietro C."/>
            <person name="Louis A."/>
            <person name="Herpin A."/>
            <person name="Echchiki A."/>
            <person name="Berthelot C."/>
            <person name="Parey E."/>
            <person name="Roest-Crollius H."/>
            <person name="Braasch I."/>
            <person name="Postlethwait J."/>
            <person name="Bobe J."/>
            <person name="Montfort J."/>
            <person name="Bouchez O."/>
            <person name="Begum T."/>
            <person name="Mejri S."/>
            <person name="Adams A."/>
            <person name="Chen W.-J."/>
            <person name="Guiguen Y."/>
        </authorList>
    </citation>
    <scope>NUCLEOTIDE SEQUENCE</scope>
    <source>
        <tissue evidence="2">Blood</tissue>
    </source>
</reference>
<feature type="compositionally biased region" description="Basic and acidic residues" evidence="1">
    <location>
        <begin position="100"/>
        <end position="111"/>
    </location>
</feature>
<feature type="region of interest" description="Disordered" evidence="1">
    <location>
        <begin position="1"/>
        <end position="54"/>
    </location>
</feature>
<protein>
    <submittedName>
        <fullName evidence="2">Uncharacterized protein</fullName>
    </submittedName>
</protein>
<dbReference type="EMBL" id="JAERUA010000020">
    <property type="protein sequence ID" value="KAI1886406.1"/>
    <property type="molecule type" value="Genomic_DNA"/>
</dbReference>
<evidence type="ECO:0000256" key="1">
    <source>
        <dbReference type="SAM" id="MobiDB-lite"/>
    </source>
</evidence>
<organism evidence="2 3">
    <name type="scientific">Albula goreensis</name>
    <dbReference type="NCBI Taxonomy" id="1534307"/>
    <lineage>
        <taxon>Eukaryota</taxon>
        <taxon>Metazoa</taxon>
        <taxon>Chordata</taxon>
        <taxon>Craniata</taxon>
        <taxon>Vertebrata</taxon>
        <taxon>Euteleostomi</taxon>
        <taxon>Actinopterygii</taxon>
        <taxon>Neopterygii</taxon>
        <taxon>Teleostei</taxon>
        <taxon>Albuliformes</taxon>
        <taxon>Albulidae</taxon>
        <taxon>Albula</taxon>
    </lineage>
</organism>
<keyword evidence="3" id="KW-1185">Reference proteome</keyword>
<feature type="compositionally biased region" description="Basic and acidic residues" evidence="1">
    <location>
        <begin position="1"/>
        <end position="16"/>
    </location>
</feature>
<feature type="compositionally biased region" description="Basic and acidic residues" evidence="1">
    <location>
        <begin position="30"/>
        <end position="40"/>
    </location>
</feature>
<accession>A0A8T3CPT0</accession>
<comment type="caution">
    <text evidence="2">The sequence shown here is derived from an EMBL/GenBank/DDBJ whole genome shotgun (WGS) entry which is preliminary data.</text>
</comment>
<proteinExistence type="predicted"/>
<sequence>MRVGRDAVDRRDRRGDQPCLASDRRRRREREREAVREVAGRDVTSFPESQQQALAAEAERRYHWLGGAAAADGASTQEGCRGEGVTHHCPRQAESPAEWEGLRERARERESTNSTAEGTAASDRDTAAA</sequence>